<feature type="domain" description="DUF305" evidence="2">
    <location>
        <begin position="47"/>
        <end position="192"/>
    </location>
</feature>
<dbReference type="InterPro" id="IPR012347">
    <property type="entry name" value="Ferritin-like"/>
</dbReference>
<dbReference type="Gene3D" id="1.20.1260.10">
    <property type="match status" value="1"/>
</dbReference>
<dbReference type="InterPro" id="IPR005183">
    <property type="entry name" value="DUF305_CopM-like"/>
</dbReference>
<evidence type="ECO:0000259" key="2">
    <source>
        <dbReference type="Pfam" id="PF03713"/>
    </source>
</evidence>
<dbReference type="EMBL" id="BOMQ01000032">
    <property type="protein sequence ID" value="GIE49329.1"/>
    <property type="molecule type" value="Genomic_DNA"/>
</dbReference>
<keyword evidence="4" id="KW-1185">Reference proteome</keyword>
<keyword evidence="1" id="KW-0732">Signal</keyword>
<dbReference type="PANTHER" id="PTHR36933:SF1">
    <property type="entry name" value="SLL0788 PROTEIN"/>
    <property type="match status" value="1"/>
</dbReference>
<dbReference type="Pfam" id="PF03713">
    <property type="entry name" value="DUF305"/>
    <property type="match status" value="1"/>
</dbReference>
<dbReference type="AlphaFoldDB" id="A0A919JM53"/>
<evidence type="ECO:0000256" key="1">
    <source>
        <dbReference type="SAM" id="SignalP"/>
    </source>
</evidence>
<name>A0A919JM53_9ACTN</name>
<reference evidence="3" key="1">
    <citation type="submission" date="2021-01" db="EMBL/GenBank/DDBJ databases">
        <title>Whole genome shotgun sequence of Actinoplanes nipponensis NBRC 14063.</title>
        <authorList>
            <person name="Komaki H."/>
            <person name="Tamura T."/>
        </authorList>
    </citation>
    <scope>NUCLEOTIDE SEQUENCE</scope>
    <source>
        <strain evidence="3">NBRC 14063</strain>
    </source>
</reference>
<organism evidence="3 4">
    <name type="scientific">Actinoplanes nipponensis</name>
    <dbReference type="NCBI Taxonomy" id="135950"/>
    <lineage>
        <taxon>Bacteria</taxon>
        <taxon>Bacillati</taxon>
        <taxon>Actinomycetota</taxon>
        <taxon>Actinomycetes</taxon>
        <taxon>Micromonosporales</taxon>
        <taxon>Micromonosporaceae</taxon>
        <taxon>Actinoplanes</taxon>
    </lineage>
</organism>
<feature type="chain" id="PRO_5037657076" description="DUF305 domain-containing protein" evidence="1">
    <location>
        <begin position="25"/>
        <end position="195"/>
    </location>
</feature>
<sequence length="195" mass="20890">MKHRYATVLLAGALLLGGCGTAKQAQPAQVTAAEAVVQAEGAHNATDVMYLQMMVAHHQQGLDMVRLAERKATRAEIRTLAQAIDVTQADEVKLMTGWLQQWSAPATVDHAPSAHADHGGLPATGDEEIAALKQAKGAAFETAFLNLFVAHQHNAVEMAQLETTKGSNAEAKAFAERVRASRADQIKQMLQLMNS</sequence>
<proteinExistence type="predicted"/>
<comment type="caution">
    <text evidence="3">The sequence shown here is derived from an EMBL/GenBank/DDBJ whole genome shotgun (WGS) entry which is preliminary data.</text>
</comment>
<evidence type="ECO:0000313" key="3">
    <source>
        <dbReference type="EMBL" id="GIE49329.1"/>
    </source>
</evidence>
<gene>
    <name evidence="3" type="ORF">Ani05nite_28630</name>
</gene>
<evidence type="ECO:0000313" key="4">
    <source>
        <dbReference type="Proteomes" id="UP000647172"/>
    </source>
</evidence>
<dbReference type="Proteomes" id="UP000647172">
    <property type="component" value="Unassembled WGS sequence"/>
</dbReference>
<accession>A0A919JM53</accession>
<dbReference type="RefSeq" id="WP_377880586.1">
    <property type="nucleotide sequence ID" value="NZ_BAAAYJ010000032.1"/>
</dbReference>
<feature type="signal peptide" evidence="1">
    <location>
        <begin position="1"/>
        <end position="24"/>
    </location>
</feature>
<protein>
    <recommendedName>
        <fullName evidence="2">DUF305 domain-containing protein</fullName>
    </recommendedName>
</protein>
<dbReference type="PANTHER" id="PTHR36933">
    <property type="entry name" value="SLL0788 PROTEIN"/>
    <property type="match status" value="1"/>
</dbReference>
<dbReference type="PROSITE" id="PS51257">
    <property type="entry name" value="PROKAR_LIPOPROTEIN"/>
    <property type="match status" value="1"/>
</dbReference>